<dbReference type="AlphaFoldDB" id="A0A538SUG3"/>
<dbReference type="PANTHER" id="PTHR43557:SF4">
    <property type="entry name" value="APOPTOSIS-INDUCING FACTOR 1, MITOCHONDRIAL"/>
    <property type="match status" value="1"/>
</dbReference>
<name>A0A538SUG3_UNCEI</name>
<dbReference type="InterPro" id="IPR050446">
    <property type="entry name" value="FAD-oxidoreductase/Apoptosis"/>
</dbReference>
<dbReference type="EMBL" id="VBOS01000235">
    <property type="protein sequence ID" value="TMQ55028.1"/>
    <property type="molecule type" value="Genomic_DNA"/>
</dbReference>
<dbReference type="InterPro" id="IPR036188">
    <property type="entry name" value="FAD/NAD-bd_sf"/>
</dbReference>
<dbReference type="GO" id="GO:0071949">
    <property type="term" value="F:FAD binding"/>
    <property type="evidence" value="ECO:0007669"/>
    <property type="project" value="TreeGrafter"/>
</dbReference>
<evidence type="ECO:0000256" key="1">
    <source>
        <dbReference type="ARBA" id="ARBA00022630"/>
    </source>
</evidence>
<evidence type="ECO:0000256" key="2">
    <source>
        <dbReference type="ARBA" id="ARBA00022827"/>
    </source>
</evidence>
<gene>
    <name evidence="5" type="ORF">E6K72_06995</name>
</gene>
<feature type="domain" description="FAD/NAD(P)-binding" evidence="4">
    <location>
        <begin position="8"/>
        <end position="62"/>
    </location>
</feature>
<dbReference type="GO" id="GO:0033108">
    <property type="term" value="P:mitochondrial respiratory chain complex assembly"/>
    <property type="evidence" value="ECO:0007669"/>
    <property type="project" value="TreeGrafter"/>
</dbReference>
<dbReference type="Gene3D" id="3.50.50.60">
    <property type="entry name" value="FAD/NAD(P)-binding domain"/>
    <property type="match status" value="1"/>
</dbReference>
<comment type="caution">
    <text evidence="5">The sequence shown here is derived from an EMBL/GenBank/DDBJ whole genome shotgun (WGS) entry which is preliminary data.</text>
</comment>
<dbReference type="PANTHER" id="PTHR43557">
    <property type="entry name" value="APOPTOSIS-INDUCING FACTOR 1"/>
    <property type="match status" value="1"/>
</dbReference>
<keyword evidence="2" id="KW-0274">FAD</keyword>
<dbReference type="GO" id="GO:0005737">
    <property type="term" value="C:cytoplasm"/>
    <property type="evidence" value="ECO:0007669"/>
    <property type="project" value="TreeGrafter"/>
</dbReference>
<dbReference type="Pfam" id="PF07992">
    <property type="entry name" value="Pyr_redox_2"/>
    <property type="match status" value="1"/>
</dbReference>
<evidence type="ECO:0000313" key="5">
    <source>
        <dbReference type="EMBL" id="TMQ55028.1"/>
    </source>
</evidence>
<feature type="non-terminal residue" evidence="5">
    <location>
        <position position="68"/>
    </location>
</feature>
<proteinExistence type="predicted"/>
<keyword evidence="3" id="KW-0560">Oxidoreductase</keyword>
<reference evidence="5 6" key="1">
    <citation type="journal article" date="2019" name="Nat. Microbiol.">
        <title>Mediterranean grassland soil C-N compound turnover is dependent on rainfall and depth, and is mediated by genomically divergent microorganisms.</title>
        <authorList>
            <person name="Diamond S."/>
            <person name="Andeer P.F."/>
            <person name="Li Z."/>
            <person name="Crits-Christoph A."/>
            <person name="Burstein D."/>
            <person name="Anantharaman K."/>
            <person name="Lane K.R."/>
            <person name="Thomas B.C."/>
            <person name="Pan C."/>
            <person name="Northen T.R."/>
            <person name="Banfield J.F."/>
        </authorList>
    </citation>
    <scope>NUCLEOTIDE SEQUENCE [LARGE SCALE GENOMIC DNA]</scope>
    <source>
        <strain evidence="5">WS_2</strain>
    </source>
</reference>
<accession>A0A538SUG3</accession>
<dbReference type="SUPFAM" id="SSF51905">
    <property type="entry name" value="FAD/NAD(P)-binding domain"/>
    <property type="match status" value="1"/>
</dbReference>
<protein>
    <submittedName>
        <fullName evidence="5">NAD(P)/FAD-dependent oxidoreductase</fullName>
    </submittedName>
</protein>
<evidence type="ECO:0000313" key="6">
    <source>
        <dbReference type="Proteomes" id="UP000317716"/>
    </source>
</evidence>
<dbReference type="InterPro" id="IPR023753">
    <property type="entry name" value="FAD/NAD-binding_dom"/>
</dbReference>
<dbReference type="GO" id="GO:0012501">
    <property type="term" value="P:programmed cell death"/>
    <property type="evidence" value="ECO:0007669"/>
    <property type="project" value="TreeGrafter"/>
</dbReference>
<sequence>MPDSMHYPYVIVGGGLAGASAIEGIRAHDKEGAILMFARENFSPYHRPPLSKDLWFGKKKRDELPVHP</sequence>
<dbReference type="GO" id="GO:0016174">
    <property type="term" value="F:NAD(P)H oxidase H2O2-forming activity"/>
    <property type="evidence" value="ECO:0007669"/>
    <property type="project" value="TreeGrafter"/>
</dbReference>
<dbReference type="Proteomes" id="UP000317716">
    <property type="component" value="Unassembled WGS sequence"/>
</dbReference>
<organism evidence="5 6">
    <name type="scientific">Eiseniibacteriota bacterium</name>
    <dbReference type="NCBI Taxonomy" id="2212470"/>
    <lineage>
        <taxon>Bacteria</taxon>
        <taxon>Candidatus Eiseniibacteriota</taxon>
    </lineage>
</organism>
<keyword evidence="1" id="KW-0285">Flavoprotein</keyword>
<evidence type="ECO:0000256" key="3">
    <source>
        <dbReference type="ARBA" id="ARBA00023002"/>
    </source>
</evidence>
<evidence type="ECO:0000259" key="4">
    <source>
        <dbReference type="Pfam" id="PF07992"/>
    </source>
</evidence>